<name>A0A2T2N8W7_CORCC</name>
<dbReference type="Proteomes" id="UP000240883">
    <property type="component" value="Unassembled WGS sequence"/>
</dbReference>
<keyword evidence="2" id="KW-1185">Reference proteome</keyword>
<organism evidence="1 2">
    <name type="scientific">Corynespora cassiicola Philippines</name>
    <dbReference type="NCBI Taxonomy" id="1448308"/>
    <lineage>
        <taxon>Eukaryota</taxon>
        <taxon>Fungi</taxon>
        <taxon>Dikarya</taxon>
        <taxon>Ascomycota</taxon>
        <taxon>Pezizomycotina</taxon>
        <taxon>Dothideomycetes</taxon>
        <taxon>Pleosporomycetidae</taxon>
        <taxon>Pleosporales</taxon>
        <taxon>Corynesporascaceae</taxon>
        <taxon>Corynespora</taxon>
    </lineage>
</organism>
<sequence>MKREFLQRSIYQLLLTSTVTFANPIHPRTNLNATFEDIVASVKISWTPCLGIFQCTKLTVPFDYTDHSAGTADIAFLKLTADNETVDTPSIHLNAGGPGGSTVGMLKALGGIVRQKFGAQYNYIGMDPRGVNNSGPSLSCFESPELQARWLSSRGDRIADSSSEYALRKHYENARAYAEKCNTIHENGPGRYATIHAVASDLLHFAKLEARMTFATLYPDHVGRMIVDSVLDTDIYYNGTWKDNIVDANLAMEDFFKQCYEAGPEHCELYEDVVDKIRERVKRIIEDVKRNHVPVSEPIPKLVTHETITIWLMYCLYSQLNFPLLATSLSKLEDGDGYQVSFAQLFMDSVADLLADVHIGCLDAVGRGSLNDFEDFTAHARATHGLSHWTGDAWFGLVNSNCVGRSIMPVPSQMINATGSANTSTPLLFVTQTIDAATPLQQ</sequence>
<proteinExistence type="predicted"/>
<dbReference type="OrthoDB" id="425534at2759"/>
<gene>
    <name evidence="1" type="ORF">BS50DRAFT_638514</name>
</gene>
<accession>A0A2T2N8W7</accession>
<dbReference type="EMBL" id="KZ678142">
    <property type="protein sequence ID" value="PSN61911.1"/>
    <property type="molecule type" value="Genomic_DNA"/>
</dbReference>
<evidence type="ECO:0000313" key="1">
    <source>
        <dbReference type="EMBL" id="PSN61911.1"/>
    </source>
</evidence>
<dbReference type="AlphaFoldDB" id="A0A2T2N8W7"/>
<evidence type="ECO:0008006" key="3">
    <source>
        <dbReference type="Google" id="ProtNLM"/>
    </source>
</evidence>
<dbReference type="STRING" id="1448308.A0A2T2N8W7"/>
<evidence type="ECO:0000313" key="2">
    <source>
        <dbReference type="Proteomes" id="UP000240883"/>
    </source>
</evidence>
<protein>
    <recommendedName>
        <fullName evidence="3">Alpha/beta-hydrolase</fullName>
    </recommendedName>
</protein>
<reference evidence="1 2" key="1">
    <citation type="journal article" date="2018" name="Front. Microbiol.">
        <title>Genome-Wide Analysis of Corynespora cassiicola Leaf Fall Disease Putative Effectors.</title>
        <authorList>
            <person name="Lopez D."/>
            <person name="Ribeiro S."/>
            <person name="Label P."/>
            <person name="Fumanal B."/>
            <person name="Venisse J.S."/>
            <person name="Kohler A."/>
            <person name="de Oliveira R.R."/>
            <person name="Labutti K."/>
            <person name="Lipzen A."/>
            <person name="Lail K."/>
            <person name="Bauer D."/>
            <person name="Ohm R.A."/>
            <person name="Barry K.W."/>
            <person name="Spatafora J."/>
            <person name="Grigoriev I.V."/>
            <person name="Martin F.M."/>
            <person name="Pujade-Renaud V."/>
        </authorList>
    </citation>
    <scope>NUCLEOTIDE SEQUENCE [LARGE SCALE GENOMIC DNA]</scope>
    <source>
        <strain evidence="1 2">Philippines</strain>
    </source>
</reference>